<organism evidence="1 2">
    <name type="scientific">Oribacterium asaccharolyticum ACB7</name>
    <dbReference type="NCBI Taxonomy" id="796944"/>
    <lineage>
        <taxon>Bacteria</taxon>
        <taxon>Bacillati</taxon>
        <taxon>Bacillota</taxon>
        <taxon>Clostridia</taxon>
        <taxon>Lachnospirales</taxon>
        <taxon>Lachnospiraceae</taxon>
        <taxon>Oribacterium</taxon>
    </lineage>
</organism>
<evidence type="ECO:0000313" key="2">
    <source>
        <dbReference type="Proteomes" id="UP000003527"/>
    </source>
</evidence>
<dbReference type="Proteomes" id="UP000003527">
    <property type="component" value="Unassembled WGS sequence"/>
</dbReference>
<dbReference type="PATRIC" id="fig|796944.3.peg.471"/>
<dbReference type="InterPro" id="IPR016024">
    <property type="entry name" value="ARM-type_fold"/>
</dbReference>
<dbReference type="EMBL" id="AFZD01000006">
    <property type="protein sequence ID" value="EHL13473.1"/>
    <property type="molecule type" value="Genomic_DNA"/>
</dbReference>
<dbReference type="Pfam" id="PF13646">
    <property type="entry name" value="HEAT_2"/>
    <property type="match status" value="1"/>
</dbReference>
<dbReference type="RefSeq" id="WP_009537621.1">
    <property type="nucleotide sequence ID" value="NZ_JH414506.1"/>
</dbReference>
<dbReference type="Gene3D" id="1.25.10.10">
    <property type="entry name" value="Leucine-rich Repeat Variant"/>
    <property type="match status" value="1"/>
</dbReference>
<dbReference type="InterPro" id="IPR011989">
    <property type="entry name" value="ARM-like"/>
</dbReference>
<protein>
    <recommendedName>
        <fullName evidence="3">HEAT repeat domain-containing protein</fullName>
    </recommendedName>
</protein>
<reference evidence="1 2" key="1">
    <citation type="submission" date="2011-08" db="EMBL/GenBank/DDBJ databases">
        <title>The Genome Sequence of Oribacterium sp. ACB7.</title>
        <authorList>
            <consortium name="The Broad Institute Genome Sequencing Platform"/>
            <person name="Earl A."/>
            <person name="Ward D."/>
            <person name="Feldgarden M."/>
            <person name="Gevers D."/>
            <person name="Sizova M."/>
            <person name="Hazen A."/>
            <person name="Epstein S."/>
            <person name="Young S.K."/>
            <person name="Zeng Q."/>
            <person name="Gargeya S."/>
            <person name="Fitzgerald M."/>
            <person name="Haas B."/>
            <person name="Abouelleil A."/>
            <person name="Alvarado L."/>
            <person name="Arachchi H.M."/>
            <person name="Berlin A."/>
            <person name="Brown A."/>
            <person name="Chapman S.B."/>
            <person name="Chen Z."/>
            <person name="Dunbar C."/>
            <person name="Freedman E."/>
            <person name="Gearin G."/>
            <person name="Gellesch M."/>
            <person name="Goldberg J."/>
            <person name="Griggs A."/>
            <person name="Gujja S."/>
            <person name="Heiman D."/>
            <person name="Howarth C."/>
            <person name="Larson L."/>
            <person name="Lui A."/>
            <person name="MacDonald P.J.P."/>
            <person name="Montmayeur A."/>
            <person name="Murphy C."/>
            <person name="Neiman D."/>
            <person name="Pearson M."/>
            <person name="Priest M."/>
            <person name="Roberts A."/>
            <person name="Saif S."/>
            <person name="Shea T."/>
            <person name="Shenoy N."/>
            <person name="Sisk P."/>
            <person name="Stolte C."/>
            <person name="Sykes S."/>
            <person name="Wortman J."/>
            <person name="Nusbaum C."/>
            <person name="Birren B."/>
        </authorList>
    </citation>
    <scope>NUCLEOTIDE SEQUENCE [LARGE SCALE GENOMIC DNA]</scope>
    <source>
        <strain evidence="1 2">ACB7</strain>
    </source>
</reference>
<sequence>MSNETEDFEQTYEALEKENFPDGKRIRFIAELGASSDIEGHFRLICRTWKEEKNLRLESSFGRHGEEGLRFLLERLKKVEISDALLQREEASEELREAVFTAYLLAEILSQGRHREYFSSYCEELLPFLLRFSETEEDFLREKCLIALGWVAGEREIPFLTRKMLEDRDAFCRAWAASSLMQMSFHRVNGAILQEETKKDFAKAIEEEKDLQASGIMIEAAQTLFSKKWLSASALEAEDEAQIEKARRSALRFLLK</sequence>
<proteinExistence type="predicted"/>
<dbReference type="HOGENOM" id="CLU_101742_0_0_9"/>
<gene>
    <name evidence="1" type="ORF">HMPREF9624_01952</name>
</gene>
<evidence type="ECO:0000313" key="1">
    <source>
        <dbReference type="EMBL" id="EHL13473.1"/>
    </source>
</evidence>
<comment type="caution">
    <text evidence="1">The sequence shown here is derived from an EMBL/GenBank/DDBJ whole genome shotgun (WGS) entry which is preliminary data.</text>
</comment>
<evidence type="ECO:0008006" key="3">
    <source>
        <dbReference type="Google" id="ProtNLM"/>
    </source>
</evidence>
<dbReference type="SUPFAM" id="SSF48371">
    <property type="entry name" value="ARM repeat"/>
    <property type="match status" value="1"/>
</dbReference>
<dbReference type="AlphaFoldDB" id="G9WS86"/>
<accession>G9WS86</accession>
<keyword evidence="2" id="KW-1185">Reference proteome</keyword>
<name>G9WS86_9FIRM</name>